<evidence type="ECO:0000313" key="3">
    <source>
        <dbReference type="EMBL" id="MPC18407.1"/>
    </source>
</evidence>
<feature type="compositionally biased region" description="Polar residues" evidence="1">
    <location>
        <begin position="466"/>
        <end position="531"/>
    </location>
</feature>
<evidence type="ECO:0000313" key="4">
    <source>
        <dbReference type="Proteomes" id="UP000324222"/>
    </source>
</evidence>
<evidence type="ECO:0000259" key="2">
    <source>
        <dbReference type="Pfam" id="PF26017"/>
    </source>
</evidence>
<dbReference type="PANTHER" id="PTHR22427:SF7">
    <property type="entry name" value="GH15728P"/>
    <property type="match status" value="1"/>
</dbReference>
<dbReference type="PANTHER" id="PTHR22427">
    <property type="entry name" value="GH15728P"/>
    <property type="match status" value="1"/>
</dbReference>
<feature type="compositionally biased region" description="Basic and acidic residues" evidence="1">
    <location>
        <begin position="592"/>
        <end position="601"/>
    </location>
</feature>
<dbReference type="AlphaFoldDB" id="A0A5B7DAX0"/>
<feature type="compositionally biased region" description="Low complexity" evidence="1">
    <location>
        <begin position="297"/>
        <end position="308"/>
    </location>
</feature>
<dbReference type="Gene3D" id="3.30.710.10">
    <property type="entry name" value="Potassium Channel Kv1.1, Chain A"/>
    <property type="match status" value="1"/>
</dbReference>
<feature type="compositionally biased region" description="Polar residues" evidence="1">
    <location>
        <begin position="318"/>
        <end position="337"/>
    </location>
</feature>
<sequence length="698" mass="75054">MVALKHIYSGTSTVPEGVRVGELAALADMLALDGLKDVIALHLKAKMCHYFHKPCSGCLEGVLDVLPIAGAYCLDELYHRCLRWVARHFVVVLPTRNYAALPPEVQDRCLKQLLDDMSVSNVLETALGCERVLSSLPMVRWAQPVFDSAAQLLESATSFIAANMSGVLASDRFLALGRDSGWSIESLQDTMRVACELIRPDQAVLSHLQLTQLLQDNQEEGAPEVSETYLTFLETLLSQVEKFMVHNANRVAVCRKWPLLSASVQRRIKDAALVVVEFSRPTGPRPKLSSTNRRPRGSSSEGSRTPGRPGDHRLMRSASATAVPSTQRPGTRRTPASGQEPARCHTPPASLPRPRTHTPPPTRASTLRAQARQNAIQRSQSARTVADRPRRTRPGNDTSTDEETQSSTKRTIPTGGFTRGATFTRSLSRPDTSSSRPLPHTPTKSSGPPPSSRPRTPGPLEGSQLPRRTSITQRTPSQTLGRTQSTETRCRTPTHQRTELRSSTNNLSRSGGSTAMNNLSKTGTGSTNNLSRAGGGSTNNLSRTGTGSSTNNLSRAGGGSNTLTRSAGSAALQENKPAPHNQPEGNSHGPRTPRDPRKPVDIKNGNLVRPRVAAQGRRSTRSPLREPGRNTGVGAGRGSSPTSSVHLSSEGRSRTSSVTSRPGGDTGVFAATPPSVGSRSNTFCKDDNTNVTRKTALP</sequence>
<dbReference type="Proteomes" id="UP000324222">
    <property type="component" value="Unassembled WGS sequence"/>
</dbReference>
<feature type="region of interest" description="Disordered" evidence="1">
    <location>
        <begin position="281"/>
        <end position="698"/>
    </location>
</feature>
<comment type="caution">
    <text evidence="3">The sequence shown here is derived from an EMBL/GenBank/DDBJ whole genome shotgun (WGS) entry which is preliminary data.</text>
</comment>
<name>A0A5B7DAX0_PORTR</name>
<dbReference type="CDD" id="cd18490">
    <property type="entry name" value="BACK_BTBD8"/>
    <property type="match status" value="1"/>
</dbReference>
<organism evidence="3 4">
    <name type="scientific">Portunus trituberculatus</name>
    <name type="common">Swimming crab</name>
    <name type="synonym">Neptunus trituberculatus</name>
    <dbReference type="NCBI Taxonomy" id="210409"/>
    <lineage>
        <taxon>Eukaryota</taxon>
        <taxon>Metazoa</taxon>
        <taxon>Ecdysozoa</taxon>
        <taxon>Arthropoda</taxon>
        <taxon>Crustacea</taxon>
        <taxon>Multicrustacea</taxon>
        <taxon>Malacostraca</taxon>
        <taxon>Eumalacostraca</taxon>
        <taxon>Eucarida</taxon>
        <taxon>Decapoda</taxon>
        <taxon>Pleocyemata</taxon>
        <taxon>Brachyura</taxon>
        <taxon>Eubrachyura</taxon>
        <taxon>Portunoidea</taxon>
        <taxon>Portunidae</taxon>
        <taxon>Portuninae</taxon>
        <taxon>Portunus</taxon>
    </lineage>
</organism>
<accession>A0A5B7DAX0</accession>
<keyword evidence="4" id="KW-1185">Reference proteome</keyword>
<feature type="compositionally biased region" description="Polar residues" evidence="1">
    <location>
        <begin position="675"/>
        <end position="698"/>
    </location>
</feature>
<feature type="compositionally biased region" description="Polar residues" evidence="1">
    <location>
        <begin position="426"/>
        <end position="436"/>
    </location>
</feature>
<dbReference type="OrthoDB" id="409642at2759"/>
<feature type="domain" description="BTBD8 BACK" evidence="2">
    <location>
        <begin position="48"/>
        <end position="167"/>
    </location>
</feature>
<dbReference type="Pfam" id="PF26017">
    <property type="entry name" value="BACK_BTBD8"/>
    <property type="match status" value="1"/>
</dbReference>
<feature type="compositionally biased region" description="Low complexity" evidence="1">
    <location>
        <begin position="414"/>
        <end position="425"/>
    </location>
</feature>
<dbReference type="EMBL" id="VSRR010000676">
    <property type="protein sequence ID" value="MPC18407.1"/>
    <property type="molecule type" value="Genomic_DNA"/>
</dbReference>
<protein>
    <submittedName>
        <fullName evidence="3">BTB/POZ domain-containing protein 8</fullName>
    </submittedName>
</protein>
<dbReference type="InterPro" id="IPR043225">
    <property type="entry name" value="BACK_BTBD8"/>
</dbReference>
<dbReference type="InterPro" id="IPR011333">
    <property type="entry name" value="SKP1/BTB/POZ_sf"/>
</dbReference>
<feature type="compositionally biased region" description="Polar residues" evidence="1">
    <location>
        <begin position="364"/>
        <end position="383"/>
    </location>
</feature>
<evidence type="ECO:0000256" key="1">
    <source>
        <dbReference type="SAM" id="MobiDB-lite"/>
    </source>
</evidence>
<proteinExistence type="predicted"/>
<feature type="compositionally biased region" description="Polar residues" evidence="1">
    <location>
        <begin position="538"/>
        <end position="554"/>
    </location>
</feature>
<reference evidence="3 4" key="1">
    <citation type="submission" date="2019-05" db="EMBL/GenBank/DDBJ databases">
        <title>Another draft genome of Portunus trituberculatus and its Hox gene families provides insights of decapod evolution.</title>
        <authorList>
            <person name="Jeong J.-H."/>
            <person name="Song I."/>
            <person name="Kim S."/>
            <person name="Choi T."/>
            <person name="Kim D."/>
            <person name="Ryu S."/>
            <person name="Kim W."/>
        </authorList>
    </citation>
    <scope>NUCLEOTIDE SEQUENCE [LARGE SCALE GENOMIC DNA]</scope>
    <source>
        <tissue evidence="3">Muscle</tissue>
    </source>
</reference>
<gene>
    <name evidence="3" type="primary">BTBD8</name>
    <name evidence="3" type="ORF">E2C01_011289</name>
</gene>